<evidence type="ECO:0000256" key="2">
    <source>
        <dbReference type="ARBA" id="ARBA00005568"/>
    </source>
</evidence>
<comment type="caution">
    <text evidence="6">The sequence shown here is derived from an EMBL/GenBank/DDBJ whole genome shotgun (WGS) entry which is preliminary data.</text>
</comment>
<keyword evidence="7" id="KW-1185">Reference proteome</keyword>
<dbReference type="PIRSF" id="PIRSF015582">
    <property type="entry name" value="Cit_lyase_B"/>
    <property type="match status" value="1"/>
</dbReference>
<comment type="similarity">
    <text evidence="2">Belongs to the HpcH/HpaI aldolase family.</text>
</comment>
<dbReference type="InterPro" id="IPR011206">
    <property type="entry name" value="Citrate_lyase_beta/mcl1/mcl2"/>
</dbReference>
<dbReference type="RefSeq" id="WP_260043027.1">
    <property type="nucleotide sequence ID" value="NZ_JANZXA010000001.1"/>
</dbReference>
<comment type="cofactor">
    <cofactor evidence="1">
        <name>Mg(2+)</name>
        <dbReference type="ChEBI" id="CHEBI:18420"/>
    </cofactor>
</comment>
<dbReference type="InterPro" id="IPR040442">
    <property type="entry name" value="Pyrv_kinase-like_dom_sf"/>
</dbReference>
<gene>
    <name evidence="6" type="ORF">NZK81_00320</name>
</gene>
<evidence type="ECO:0000256" key="4">
    <source>
        <dbReference type="ARBA" id="ARBA00022842"/>
    </source>
</evidence>
<keyword evidence="4" id="KW-0460">Magnesium</keyword>
<accession>A0ABT2HZK3</accession>
<organism evidence="6 7">
    <name type="scientific">Novosphingobium mangrovi</name>
    <name type="common">ex Huang et al. 2023</name>
    <dbReference type="NCBI Taxonomy" id="2976432"/>
    <lineage>
        <taxon>Bacteria</taxon>
        <taxon>Pseudomonadati</taxon>
        <taxon>Pseudomonadota</taxon>
        <taxon>Alphaproteobacteria</taxon>
        <taxon>Sphingomonadales</taxon>
        <taxon>Sphingomonadaceae</taxon>
        <taxon>Novosphingobium</taxon>
    </lineage>
</organism>
<proteinExistence type="inferred from homology"/>
<dbReference type="SUPFAM" id="SSF51621">
    <property type="entry name" value="Phosphoenolpyruvate/pyruvate domain"/>
    <property type="match status" value="1"/>
</dbReference>
<keyword evidence="6" id="KW-0456">Lyase</keyword>
<feature type="domain" description="HpcH/HpaI aldolase/citrate lyase" evidence="5">
    <location>
        <begin position="5"/>
        <end position="235"/>
    </location>
</feature>
<keyword evidence="3" id="KW-0479">Metal-binding</keyword>
<evidence type="ECO:0000259" key="5">
    <source>
        <dbReference type="Pfam" id="PF03328"/>
    </source>
</evidence>
<dbReference type="InterPro" id="IPR005000">
    <property type="entry name" value="Aldolase/citrate-lyase_domain"/>
</dbReference>
<dbReference type="PANTHER" id="PTHR32308:SF0">
    <property type="entry name" value="HPCH_HPAI ALDOLASE_CITRATE LYASE DOMAIN-CONTAINING PROTEIN"/>
    <property type="match status" value="1"/>
</dbReference>
<evidence type="ECO:0000313" key="6">
    <source>
        <dbReference type="EMBL" id="MCT2397983.1"/>
    </source>
</evidence>
<evidence type="ECO:0000256" key="1">
    <source>
        <dbReference type="ARBA" id="ARBA00001946"/>
    </source>
</evidence>
<protein>
    <submittedName>
        <fullName evidence="6">CoA ester lyase</fullName>
    </submittedName>
</protein>
<name>A0ABT2HZK3_9SPHN</name>
<dbReference type="Pfam" id="PF03328">
    <property type="entry name" value="HpcH_HpaI"/>
    <property type="match status" value="1"/>
</dbReference>
<dbReference type="GO" id="GO:0016829">
    <property type="term" value="F:lyase activity"/>
    <property type="evidence" value="ECO:0007669"/>
    <property type="project" value="UniProtKB-KW"/>
</dbReference>
<dbReference type="EMBL" id="JANZXA010000001">
    <property type="protein sequence ID" value="MCT2397983.1"/>
    <property type="molecule type" value="Genomic_DNA"/>
</dbReference>
<evidence type="ECO:0000256" key="3">
    <source>
        <dbReference type="ARBA" id="ARBA00022723"/>
    </source>
</evidence>
<dbReference type="Gene3D" id="3.20.20.60">
    <property type="entry name" value="Phosphoenolpyruvate-binding domains"/>
    <property type="match status" value="1"/>
</dbReference>
<reference evidence="6" key="1">
    <citation type="submission" date="2022-09" db="EMBL/GenBank/DDBJ databases">
        <title>Novosphingobium sp. Nov., a polycyclic aromatic hydrocarbon-degrading bacterium isolated form mangrove sediments in HongKong.</title>
        <authorList>
            <person name="Hu Z."/>
        </authorList>
    </citation>
    <scope>NUCLEOTIDE SEQUENCE</scope>
    <source>
        <strain evidence="6">HK4-1</strain>
    </source>
</reference>
<dbReference type="PANTHER" id="PTHR32308">
    <property type="entry name" value="LYASE BETA SUBUNIT, PUTATIVE (AFU_ORTHOLOGUE AFUA_4G13030)-RELATED"/>
    <property type="match status" value="1"/>
</dbReference>
<dbReference type="InterPro" id="IPR015813">
    <property type="entry name" value="Pyrv/PenolPyrv_kinase-like_dom"/>
</dbReference>
<sequence length="311" mass="33113">MKYRSWFIVPGNDAAQLDTAFSTGADVVVVDLENTVPHGSKGHARALGAEWLATYRTNVLEHRDMGRWVRINALDSGHSREDLAAVMAGAPDGIILPNATGPDAVRQLASEIYELEQHYAIPASTTRILPVVGDTPRAAMRIGDYLDSGHQRLHGLTWSATGLALSIGASGVREENGCWSDACGFVRAQALLTAHASQIIVIDAAFEDFEDGQGTARAARRSRADGFAGMFAIHPGQIGVINAAFTPSEEELEEARAIIAAFASSPHAGSLPFGGRMVDRSHLAMAQRLAGLADMEAAAAEARRKPILRPA</sequence>
<dbReference type="Proteomes" id="UP001165583">
    <property type="component" value="Unassembled WGS sequence"/>
</dbReference>
<evidence type="ECO:0000313" key="7">
    <source>
        <dbReference type="Proteomes" id="UP001165583"/>
    </source>
</evidence>